<keyword evidence="27" id="KW-1185">Reference proteome</keyword>
<evidence type="ECO:0000256" key="19">
    <source>
        <dbReference type="PROSITE-ProRule" id="PRU00076"/>
    </source>
</evidence>
<feature type="active site" evidence="20">
    <location>
        <position position="389"/>
    </location>
</feature>
<feature type="region of interest" description="Disordered" evidence="21">
    <location>
        <begin position="763"/>
        <end position="800"/>
    </location>
</feature>
<dbReference type="SMART" id="SM00050">
    <property type="entry name" value="DISIN"/>
    <property type="match status" value="1"/>
</dbReference>
<feature type="domain" description="EGF-like" evidence="23">
    <location>
        <begin position="673"/>
        <end position="707"/>
    </location>
</feature>
<evidence type="ECO:0000256" key="21">
    <source>
        <dbReference type="SAM" id="MobiDB-lite"/>
    </source>
</evidence>
<keyword evidence="6" id="KW-0645">Protease</keyword>
<evidence type="ECO:0000256" key="13">
    <source>
        <dbReference type="ARBA" id="ARBA00023049"/>
    </source>
</evidence>
<feature type="domain" description="Disintegrin" evidence="24">
    <location>
        <begin position="451"/>
        <end position="537"/>
    </location>
</feature>
<dbReference type="EMBL" id="JAOTOJ010000005">
    <property type="protein sequence ID" value="KAK9400798.1"/>
    <property type="molecule type" value="Genomic_DNA"/>
</dbReference>
<reference evidence="26 27" key="1">
    <citation type="journal article" date="2024" name="Proc. Natl. Acad. Sci. U.S.A.">
        <title>The genetic regulatory architecture and epigenomic basis for age-related changes in rattlesnake venom.</title>
        <authorList>
            <person name="Hogan M.P."/>
            <person name="Holding M.L."/>
            <person name="Nystrom G.S."/>
            <person name="Colston T.J."/>
            <person name="Bartlett D.A."/>
            <person name="Mason A.J."/>
            <person name="Ellsworth S.A."/>
            <person name="Rautsaw R.M."/>
            <person name="Lawrence K.C."/>
            <person name="Strickland J.L."/>
            <person name="He B."/>
            <person name="Fraser P."/>
            <person name="Margres M.J."/>
            <person name="Gilbert D.M."/>
            <person name="Gibbs H.L."/>
            <person name="Parkinson C.L."/>
            <person name="Rokyta D.R."/>
        </authorList>
    </citation>
    <scope>NUCLEOTIDE SEQUENCE [LARGE SCALE GENOMIC DNA]</scope>
    <source>
        <strain evidence="26">DRR0105</strain>
    </source>
</reference>
<feature type="binding site" evidence="20">
    <location>
        <position position="388"/>
    </location>
    <ligand>
        <name>Zn(2+)</name>
        <dbReference type="ChEBI" id="CHEBI:29105"/>
        <note>catalytic</note>
    </ligand>
</feature>
<dbReference type="SUPFAM" id="SSF55486">
    <property type="entry name" value="Metalloproteases ('zincins'), catalytic domain"/>
    <property type="match status" value="1"/>
</dbReference>
<evidence type="ECO:0000256" key="3">
    <source>
        <dbReference type="ARBA" id="ARBA00004613"/>
    </source>
</evidence>
<evidence type="ECO:0000256" key="8">
    <source>
        <dbReference type="ARBA" id="ARBA00022723"/>
    </source>
</evidence>
<evidence type="ECO:0000256" key="22">
    <source>
        <dbReference type="SAM" id="Phobius"/>
    </source>
</evidence>
<keyword evidence="12 22" id="KW-1133">Transmembrane helix</keyword>
<keyword evidence="14 22" id="KW-0472">Membrane</keyword>
<protein>
    <submittedName>
        <fullName evidence="26">Disintegrin and metalloproteinase domain-containing protein 9-like</fullName>
    </submittedName>
</protein>
<dbReference type="PROSITE" id="PS50214">
    <property type="entry name" value="DISINTEGRIN_2"/>
    <property type="match status" value="1"/>
</dbReference>
<comment type="caution">
    <text evidence="19">Lacks conserved residue(s) required for the propagation of feature annotation.</text>
</comment>
<evidence type="ECO:0000259" key="25">
    <source>
        <dbReference type="PROSITE" id="PS50215"/>
    </source>
</evidence>
<dbReference type="Gene3D" id="4.10.70.10">
    <property type="entry name" value="Disintegrin domain"/>
    <property type="match status" value="1"/>
</dbReference>
<evidence type="ECO:0000256" key="10">
    <source>
        <dbReference type="ARBA" id="ARBA00022833"/>
    </source>
</evidence>
<keyword evidence="8 20" id="KW-0479">Metal-binding</keyword>
<dbReference type="InterPro" id="IPR034027">
    <property type="entry name" value="Reprolysin_adamalysin"/>
</dbReference>
<evidence type="ECO:0000256" key="5">
    <source>
        <dbReference type="ARBA" id="ARBA00022656"/>
    </source>
</evidence>
<evidence type="ECO:0000256" key="4">
    <source>
        <dbReference type="ARBA" id="ARBA00022525"/>
    </source>
</evidence>
<keyword evidence="7 22" id="KW-0812">Transmembrane</keyword>
<dbReference type="InterPro" id="IPR001590">
    <property type="entry name" value="Peptidase_M12B"/>
</dbReference>
<sequence length="896" mass="101136">MLKKLRNEFISTRTSATPSSDELRPPGRSHFDHRSWQERIMLAACYLNFFILGLSAVGNLSLALGGHTQQISMQSTYEIIIPRRLTDREKRWTHFNEEHLDDHISYLIQTGNGTHILKLKKNKNLLGEKFTIYTYNQEGKLESTPVETQTHCYYHGNVEGVPDSLLALSTCDGLRGILYIGDKQYGMEPVKESNKFEHFLYVLDKSHEPFSCGVQSDDRYHEHILKYTNVSHSLFSKDTLRRKRRNVLPDKRYIELYMVVDNNRYIFKRTIEAVQKETVELINYVDGMFHPLNIQVVLIGLEIWTNGNQIEVGGDSAGDVLGKFVNWRKTNLITRSRNDVAHLIIGRRPYGKTVGMAFVGTVCSADHGGSITTFDHNSAINQATVVAHELGHNLGMNHDDGRCPNTYIMHSSDNGSRNFSSCSSSDFEQLILRGGGSCLRNSPKPSDIFTEPMCGNNIVDRNEECDCGTPKECTNPCCDAASCKLTRGSACAEGLCCEKCQFKVAGVECRPKSNICDLPEYCNGTFYDCPEDVYVMDGYPCNNMKDYCYSGICENYDSQCESLFGKGAKKGPNICFETANSKGDRFGNCGMKEANFVKCSQANSLCGKIHCTSFKHENLPSQLYFQNLDGVSCVSTEFNLGSDIPDPALVHKGTSCAEGKACIDYRCVNASLLGYNCDIKKKCNGRAVCNNKGNCHCDPGWAPPFCDVSGYGGSIDSGPTHIDTSLRDGLLIFFLLVLPILVLLAIAFVKRKEIKRRLFRERRRQERTENAQQRRPLPAHQNNTPSKPNPPEPINRKRPTSNSEVFTISHFPTPRPPVQNQFVPPPQRPPGNCWQGKVNDRKHHRRLRKQVWERRSFIQGKPWSKRELEAISWDCVCFVVYQQQSNRDFSLEIIPA</sequence>
<evidence type="ECO:0000259" key="23">
    <source>
        <dbReference type="PROSITE" id="PS50026"/>
    </source>
</evidence>
<dbReference type="Proteomes" id="UP001474421">
    <property type="component" value="Unassembled WGS sequence"/>
</dbReference>
<keyword evidence="17" id="KW-1199">Hemostasis impairing toxin</keyword>
<dbReference type="Pfam" id="PF00200">
    <property type="entry name" value="Disintegrin"/>
    <property type="match status" value="1"/>
</dbReference>
<dbReference type="FunFam" id="3.40.390.10:FF:000002">
    <property type="entry name" value="Disintegrin and metalloproteinase domain-containing protein 22"/>
    <property type="match status" value="1"/>
</dbReference>
<dbReference type="Pfam" id="PF01562">
    <property type="entry name" value="Pep_M12B_propep"/>
    <property type="match status" value="1"/>
</dbReference>
<dbReference type="GO" id="GO:0004222">
    <property type="term" value="F:metalloendopeptidase activity"/>
    <property type="evidence" value="ECO:0007669"/>
    <property type="project" value="InterPro"/>
</dbReference>
<dbReference type="PROSITE" id="PS00427">
    <property type="entry name" value="DISINTEGRIN_1"/>
    <property type="match status" value="1"/>
</dbReference>
<keyword evidence="11" id="KW-0106">Calcium</keyword>
<gene>
    <name evidence="26" type="ORF">NXF25_011512</name>
</gene>
<dbReference type="Pfam" id="PF08516">
    <property type="entry name" value="ADAM_CR"/>
    <property type="match status" value="1"/>
</dbReference>
<evidence type="ECO:0000256" key="15">
    <source>
        <dbReference type="ARBA" id="ARBA00023157"/>
    </source>
</evidence>
<dbReference type="SMART" id="SM00608">
    <property type="entry name" value="ACR"/>
    <property type="match status" value="1"/>
</dbReference>
<evidence type="ECO:0000313" key="26">
    <source>
        <dbReference type="EMBL" id="KAK9400798.1"/>
    </source>
</evidence>
<dbReference type="PRINTS" id="PR00289">
    <property type="entry name" value="DISINTEGRIN"/>
</dbReference>
<dbReference type="InterPro" id="IPR000742">
    <property type="entry name" value="EGF"/>
</dbReference>
<evidence type="ECO:0000256" key="16">
    <source>
        <dbReference type="ARBA" id="ARBA00023180"/>
    </source>
</evidence>
<dbReference type="PANTHER" id="PTHR11905">
    <property type="entry name" value="ADAM A DISINTEGRIN AND METALLOPROTEASE DOMAIN"/>
    <property type="match status" value="1"/>
</dbReference>
<keyword evidence="9" id="KW-0378">Hydrolase</keyword>
<dbReference type="AlphaFoldDB" id="A0AAW1BFF7"/>
<evidence type="ECO:0000256" key="20">
    <source>
        <dbReference type="PROSITE-ProRule" id="PRU00276"/>
    </source>
</evidence>
<evidence type="ECO:0000313" key="27">
    <source>
        <dbReference type="Proteomes" id="UP001474421"/>
    </source>
</evidence>
<feature type="disulfide bond" evidence="18">
    <location>
        <begin position="509"/>
        <end position="529"/>
    </location>
</feature>
<dbReference type="GO" id="GO:0090729">
    <property type="term" value="F:toxin activity"/>
    <property type="evidence" value="ECO:0007669"/>
    <property type="project" value="UniProtKB-KW"/>
</dbReference>
<dbReference type="InterPro" id="IPR036436">
    <property type="entry name" value="Disintegrin_dom_sf"/>
</dbReference>
<dbReference type="PROSITE" id="PS50026">
    <property type="entry name" value="EGF_3"/>
    <property type="match status" value="1"/>
</dbReference>
<evidence type="ECO:0000256" key="12">
    <source>
        <dbReference type="ARBA" id="ARBA00022989"/>
    </source>
</evidence>
<evidence type="ECO:0000256" key="18">
    <source>
        <dbReference type="PROSITE-ProRule" id="PRU00068"/>
    </source>
</evidence>
<dbReference type="FunFam" id="4.10.70.10:FF:000001">
    <property type="entry name" value="Disintegrin and metalloproteinase domain-containing protein 22"/>
    <property type="match status" value="1"/>
</dbReference>
<dbReference type="SUPFAM" id="SSF57552">
    <property type="entry name" value="Blood coagulation inhibitor (disintegrin)"/>
    <property type="match status" value="1"/>
</dbReference>
<keyword evidence="4" id="KW-0964">Secreted</keyword>
<feature type="transmembrane region" description="Helical" evidence="22">
    <location>
        <begin position="729"/>
        <end position="749"/>
    </location>
</feature>
<feature type="domain" description="Peptidase M12B" evidence="25">
    <location>
        <begin position="252"/>
        <end position="443"/>
    </location>
</feature>
<evidence type="ECO:0000256" key="14">
    <source>
        <dbReference type="ARBA" id="ARBA00023136"/>
    </source>
</evidence>
<dbReference type="CDD" id="cd04269">
    <property type="entry name" value="ZnMc_adamalysin_II_like"/>
    <property type="match status" value="1"/>
</dbReference>
<evidence type="ECO:0000256" key="2">
    <source>
        <dbReference type="ARBA" id="ARBA00004479"/>
    </source>
</evidence>
<dbReference type="InterPro" id="IPR018358">
    <property type="entry name" value="Disintegrin_CS"/>
</dbReference>
<organism evidence="26 27">
    <name type="scientific">Crotalus adamanteus</name>
    <name type="common">Eastern diamondback rattlesnake</name>
    <dbReference type="NCBI Taxonomy" id="8729"/>
    <lineage>
        <taxon>Eukaryota</taxon>
        <taxon>Metazoa</taxon>
        <taxon>Chordata</taxon>
        <taxon>Craniata</taxon>
        <taxon>Vertebrata</taxon>
        <taxon>Euteleostomi</taxon>
        <taxon>Lepidosauria</taxon>
        <taxon>Squamata</taxon>
        <taxon>Bifurcata</taxon>
        <taxon>Unidentata</taxon>
        <taxon>Episquamata</taxon>
        <taxon>Toxicofera</taxon>
        <taxon>Serpentes</taxon>
        <taxon>Colubroidea</taxon>
        <taxon>Viperidae</taxon>
        <taxon>Crotalinae</taxon>
        <taxon>Crotalus</taxon>
    </lineage>
</organism>
<keyword evidence="16" id="KW-0325">Glycoprotein</keyword>
<evidence type="ECO:0000259" key="24">
    <source>
        <dbReference type="PROSITE" id="PS50214"/>
    </source>
</evidence>
<dbReference type="GO" id="GO:0006508">
    <property type="term" value="P:proteolysis"/>
    <property type="evidence" value="ECO:0007669"/>
    <property type="project" value="UniProtKB-KW"/>
</dbReference>
<dbReference type="PANTHER" id="PTHR11905:SF122">
    <property type="entry name" value="DISINTEGRIN AND METALLOPROTEINASE DOMAIN-CONTAINING PROTEIN 9"/>
    <property type="match status" value="1"/>
</dbReference>
<dbReference type="InterPro" id="IPR006586">
    <property type="entry name" value="ADAM_Cys-rich"/>
</dbReference>
<feature type="binding site" evidence="20">
    <location>
        <position position="398"/>
    </location>
    <ligand>
        <name>Zn(2+)</name>
        <dbReference type="ChEBI" id="CHEBI:29105"/>
        <note>catalytic</note>
    </ligand>
</feature>
<keyword evidence="15 19" id="KW-1015">Disulfide bond</keyword>
<comment type="subcellular location">
    <subcellularLocation>
        <location evidence="2">Membrane</location>
        <topology evidence="2">Single-pass type I membrane protein</topology>
    </subcellularLocation>
    <subcellularLocation>
        <location evidence="3">Secreted</location>
    </subcellularLocation>
</comment>
<evidence type="ECO:0000256" key="9">
    <source>
        <dbReference type="ARBA" id="ARBA00022801"/>
    </source>
</evidence>
<dbReference type="PROSITE" id="PS50215">
    <property type="entry name" value="ADAM_MEPRO"/>
    <property type="match status" value="1"/>
</dbReference>
<keyword evidence="5" id="KW-0800">Toxin</keyword>
<evidence type="ECO:0000256" key="1">
    <source>
        <dbReference type="ARBA" id="ARBA00001947"/>
    </source>
</evidence>
<comment type="caution">
    <text evidence="26">The sequence shown here is derived from an EMBL/GenBank/DDBJ whole genome shotgun (WGS) entry which is preliminary data.</text>
</comment>
<keyword evidence="19" id="KW-0245">EGF-like domain</keyword>
<evidence type="ECO:0000256" key="17">
    <source>
        <dbReference type="ARBA" id="ARBA00023240"/>
    </source>
</evidence>
<dbReference type="InterPro" id="IPR001762">
    <property type="entry name" value="Disintegrin_dom"/>
</dbReference>
<dbReference type="InterPro" id="IPR002870">
    <property type="entry name" value="Peptidase_M12B_N"/>
</dbReference>
<proteinExistence type="predicted"/>
<dbReference type="InterPro" id="IPR024079">
    <property type="entry name" value="MetalloPept_cat_dom_sf"/>
</dbReference>
<feature type="binding site" evidence="20">
    <location>
        <position position="392"/>
    </location>
    <ligand>
        <name>Zn(2+)</name>
        <dbReference type="ChEBI" id="CHEBI:29105"/>
        <note>catalytic</note>
    </ligand>
</feature>
<dbReference type="GO" id="GO:0005576">
    <property type="term" value="C:extracellular region"/>
    <property type="evidence" value="ECO:0007669"/>
    <property type="project" value="UniProtKB-SubCell"/>
</dbReference>
<accession>A0AAW1BFF7</accession>
<name>A0AAW1BFF7_CROAD</name>
<feature type="disulfide bond" evidence="19">
    <location>
        <begin position="697"/>
        <end position="706"/>
    </location>
</feature>
<dbReference type="PROSITE" id="PS01186">
    <property type="entry name" value="EGF_2"/>
    <property type="match status" value="1"/>
</dbReference>
<dbReference type="GO" id="GO:0046872">
    <property type="term" value="F:metal ion binding"/>
    <property type="evidence" value="ECO:0007669"/>
    <property type="project" value="UniProtKB-KW"/>
</dbReference>
<keyword evidence="13 26" id="KW-0482">Metalloprotease</keyword>
<evidence type="ECO:0000256" key="6">
    <source>
        <dbReference type="ARBA" id="ARBA00022670"/>
    </source>
</evidence>
<keyword evidence="10 20" id="KW-0862">Zinc</keyword>
<dbReference type="Gene3D" id="3.40.390.10">
    <property type="entry name" value="Collagenase (Catalytic Domain)"/>
    <property type="match status" value="1"/>
</dbReference>
<feature type="transmembrane region" description="Helical" evidence="22">
    <location>
        <begin position="40"/>
        <end position="64"/>
    </location>
</feature>
<evidence type="ECO:0000256" key="11">
    <source>
        <dbReference type="ARBA" id="ARBA00022837"/>
    </source>
</evidence>
<dbReference type="GO" id="GO:0005886">
    <property type="term" value="C:plasma membrane"/>
    <property type="evidence" value="ECO:0007669"/>
    <property type="project" value="TreeGrafter"/>
</dbReference>
<evidence type="ECO:0000256" key="7">
    <source>
        <dbReference type="ARBA" id="ARBA00022692"/>
    </source>
</evidence>
<dbReference type="Pfam" id="PF01421">
    <property type="entry name" value="Reprolysin"/>
    <property type="match status" value="1"/>
</dbReference>
<comment type="cofactor">
    <cofactor evidence="1">
        <name>Zn(2+)</name>
        <dbReference type="ChEBI" id="CHEBI:29105"/>
    </cofactor>
</comment>